<protein>
    <submittedName>
        <fullName evidence="4">Uncharacterized protein</fullName>
    </submittedName>
</protein>
<dbReference type="WBParaSite" id="ACRNAN_scaffold1958.g18856.t1">
    <property type="protein sequence ID" value="ACRNAN_scaffold1958.g18856.t1"/>
    <property type="gene ID" value="ACRNAN_scaffold1958.g18856"/>
</dbReference>
<organism evidence="3 4">
    <name type="scientific">Acrobeloides nanus</name>
    <dbReference type="NCBI Taxonomy" id="290746"/>
    <lineage>
        <taxon>Eukaryota</taxon>
        <taxon>Metazoa</taxon>
        <taxon>Ecdysozoa</taxon>
        <taxon>Nematoda</taxon>
        <taxon>Chromadorea</taxon>
        <taxon>Rhabditida</taxon>
        <taxon>Tylenchina</taxon>
        <taxon>Cephalobomorpha</taxon>
        <taxon>Cephaloboidea</taxon>
        <taxon>Cephalobidae</taxon>
        <taxon>Acrobeloides</taxon>
    </lineage>
</organism>
<comment type="similarity">
    <text evidence="1">Belongs to the nematode receptor-like protein sre family.</text>
</comment>
<evidence type="ECO:0000256" key="1">
    <source>
        <dbReference type="ARBA" id="ARBA00006803"/>
    </source>
</evidence>
<keyword evidence="2" id="KW-0812">Transmembrane</keyword>
<keyword evidence="3" id="KW-1185">Reference proteome</keyword>
<accession>A0A914D5S2</accession>
<sequence>MMKLKFDTTIALSHRYQLAENLRVVQIMTPVIFVGTAFDIAATFGVFLQTSIDYNTQLTFPSYLFVSSSCVQACQKM</sequence>
<evidence type="ECO:0000313" key="4">
    <source>
        <dbReference type="WBParaSite" id="ACRNAN_scaffold1958.g18856.t1"/>
    </source>
</evidence>
<keyword evidence="2" id="KW-1133">Transmembrane helix</keyword>
<reference evidence="4" key="1">
    <citation type="submission" date="2022-11" db="UniProtKB">
        <authorList>
            <consortium name="WormBaseParasite"/>
        </authorList>
    </citation>
    <scope>IDENTIFICATION</scope>
</reference>
<feature type="transmembrane region" description="Helical" evidence="2">
    <location>
        <begin position="27"/>
        <end position="48"/>
    </location>
</feature>
<dbReference type="Pfam" id="PF03125">
    <property type="entry name" value="Sre"/>
    <property type="match status" value="1"/>
</dbReference>
<dbReference type="InterPro" id="IPR004151">
    <property type="entry name" value="7TM_GPCR_serpentine_rcpt_Sre"/>
</dbReference>
<dbReference type="GO" id="GO:0016020">
    <property type="term" value="C:membrane"/>
    <property type="evidence" value="ECO:0007669"/>
    <property type="project" value="InterPro"/>
</dbReference>
<proteinExistence type="inferred from homology"/>
<dbReference type="AlphaFoldDB" id="A0A914D5S2"/>
<evidence type="ECO:0000313" key="3">
    <source>
        <dbReference type="Proteomes" id="UP000887540"/>
    </source>
</evidence>
<dbReference type="Proteomes" id="UP000887540">
    <property type="component" value="Unplaced"/>
</dbReference>
<name>A0A914D5S2_9BILA</name>
<dbReference type="GO" id="GO:0007606">
    <property type="term" value="P:sensory perception of chemical stimulus"/>
    <property type="evidence" value="ECO:0007669"/>
    <property type="project" value="InterPro"/>
</dbReference>
<keyword evidence="2" id="KW-0472">Membrane</keyword>
<evidence type="ECO:0000256" key="2">
    <source>
        <dbReference type="SAM" id="Phobius"/>
    </source>
</evidence>